<feature type="compositionally biased region" description="Gly residues" evidence="2">
    <location>
        <begin position="487"/>
        <end position="497"/>
    </location>
</feature>
<feature type="region of interest" description="Disordered" evidence="2">
    <location>
        <begin position="641"/>
        <end position="711"/>
    </location>
</feature>
<dbReference type="SMART" id="SM00368">
    <property type="entry name" value="LRR_RI"/>
    <property type="match status" value="2"/>
</dbReference>
<keyword evidence="3" id="KW-0812">Transmembrane</keyword>
<evidence type="ECO:0000256" key="1">
    <source>
        <dbReference type="SAM" id="Coils"/>
    </source>
</evidence>
<evidence type="ECO:0000256" key="3">
    <source>
        <dbReference type="SAM" id="Phobius"/>
    </source>
</evidence>
<feature type="region of interest" description="Disordered" evidence="2">
    <location>
        <begin position="427"/>
        <end position="464"/>
    </location>
</feature>
<feature type="region of interest" description="Disordered" evidence="2">
    <location>
        <begin position="555"/>
        <end position="622"/>
    </location>
</feature>
<keyword evidence="3" id="KW-1133">Transmembrane helix</keyword>
<evidence type="ECO:0000313" key="5">
    <source>
        <dbReference type="Proteomes" id="UP000031737"/>
    </source>
</evidence>
<feature type="compositionally biased region" description="Polar residues" evidence="2">
    <location>
        <begin position="532"/>
        <end position="542"/>
    </location>
</feature>
<reference evidence="4 5" key="1">
    <citation type="submission" date="2013-07" db="EMBL/GenBank/DDBJ databases">
        <authorList>
            <person name="Stoco P.H."/>
            <person name="Wagner G."/>
            <person name="Gerber A."/>
            <person name="Zaha A."/>
            <person name="Thompson C."/>
            <person name="Bartholomeu D.C."/>
            <person name="Luckemeyer D.D."/>
            <person name="Bahia D."/>
            <person name="Loreto E."/>
            <person name="Prestes E.B."/>
            <person name="Lima F.M."/>
            <person name="Rodrigues-Luiz G."/>
            <person name="Vallejo G.A."/>
            <person name="Filho J.F."/>
            <person name="Monteiro K.M."/>
            <person name="Tyler K.M."/>
            <person name="de Almeida L.G."/>
            <person name="Ortiz M.F."/>
            <person name="Siervo M.A."/>
            <person name="de Moraes M.H."/>
            <person name="Cunha O.L."/>
            <person name="Mendonca-Neto R."/>
            <person name="Silva R."/>
            <person name="Teixeira S.M."/>
            <person name="Murta S.M."/>
            <person name="Sincero T.C."/>
            <person name="Mendes T.A."/>
            <person name="Urmenyi T.P."/>
            <person name="Silva V.G."/>
            <person name="da Rocha W.D."/>
            <person name="Andersson B."/>
            <person name="Romanha A.J."/>
            <person name="Steindel M."/>
            <person name="de Vasconcelos A.T."/>
            <person name="Grisard E.C."/>
        </authorList>
    </citation>
    <scope>NUCLEOTIDE SEQUENCE [LARGE SCALE GENOMIC DNA]</scope>
    <source>
        <strain evidence="4 5">SC58</strain>
    </source>
</reference>
<feature type="compositionally biased region" description="Low complexity" evidence="2">
    <location>
        <begin position="435"/>
        <end position="445"/>
    </location>
</feature>
<feature type="compositionally biased region" description="Low complexity" evidence="2">
    <location>
        <begin position="588"/>
        <end position="599"/>
    </location>
</feature>
<sequence>MWAILSMRDGYATRSLPSPLPLSLFLLPVCVCVCKWRSRRPGLLLLFCLYLVAAVFLLRCTLRVVSLSFSLSLSRGGYGANPQRKSGLMLPIVQEYMTQCAQRRMEPYYGFLERAGAGEIVTDLDFAPQQGVRVFAATLLRCGPRSIAAKGPKLQVLALRYDSNKGMHHPPRQSRRMLSYSVLLAQRLPEDVIVAVQNRPLLRSLIDGVRVACMTYTRHLVRVELCGLPLEQVREVTARLFDVLQHCELLRVLKLNKSRLTDQLFTRLTTTVNTFSALREAHFSECGLTDGSAHGVHSIILLNRSKEQSAIWRASLRDGGGGPATAPPCGLEALDLSGNSFGDATLRRLGLAIAHDASLRVVDMSRNAVTTSGLKEFLRQGTLQTSVVASLDLSKNLIDTRDTYLVEDGFACQHTYEEQLLLLRVEPRERRSRSGSRSGGAPPRAGEMRRRPMPPAPPLTTLPVPVSAVGAPLEVCQRRLSLENNSGGDGKSGGVGDAGPRASSLAVVWDADEDDVEFRSQSVGDAGAARSHTPQSTRTPSSLVLDRYGAATHLKADHQVSELPRCLQTEPGSGEEERSHPPPPPFSLPSQQQQQGTMPFFPPLLFPFTGGSGDDGHQPQLQPQQQWCGVPLYVPVPLASFGTTPPLPPPPPPPPPPLPRARSTRDAAVGTSPQSDAQLHSSAASSTHRPLAAGRGVPMSDPDGMVREPSEGAGDDATAFEKMMLEPLQTGEWELADWRRNEQRFLEALILRVESHETATTEALERNYQATRDRLDAVQAEFSRRLQELLEEQRAESRRLRGELRERLPSEQQREERVLQDPEAAMAEELARLIHTGMRRIHDQMEKPGSVSAAASFSHTTTSAAALRDGLQRATQDYLRVVKERLSSLGW</sequence>
<dbReference type="Proteomes" id="UP000031737">
    <property type="component" value="Unassembled WGS sequence"/>
</dbReference>
<feature type="region of interest" description="Disordered" evidence="2">
    <location>
        <begin position="482"/>
        <end position="501"/>
    </location>
</feature>
<evidence type="ECO:0008006" key="6">
    <source>
        <dbReference type="Google" id="ProtNLM"/>
    </source>
</evidence>
<dbReference type="PANTHER" id="PTHR24110">
    <property type="entry name" value="CENTROSOMAL PROTEIN OF 78 KDA"/>
    <property type="match status" value="1"/>
</dbReference>
<dbReference type="EMBL" id="AUPL01002007">
    <property type="protein sequence ID" value="ESL10263.1"/>
    <property type="molecule type" value="Genomic_DNA"/>
</dbReference>
<comment type="caution">
    <text evidence="4">The sequence shown here is derived from an EMBL/GenBank/DDBJ whole genome shotgun (WGS) entry which is preliminary data.</text>
</comment>
<dbReference type="InterPro" id="IPR032675">
    <property type="entry name" value="LRR_dom_sf"/>
</dbReference>
<evidence type="ECO:0000313" key="4">
    <source>
        <dbReference type="EMBL" id="ESL10263.1"/>
    </source>
</evidence>
<gene>
    <name evidence="4" type="ORF">TRSC58_02007</name>
</gene>
<protein>
    <recommendedName>
        <fullName evidence="6">Leucine-rich repeat protein</fullName>
    </recommendedName>
</protein>
<feature type="region of interest" description="Disordered" evidence="2">
    <location>
        <begin position="516"/>
        <end position="543"/>
    </location>
</feature>
<dbReference type="PANTHER" id="PTHR24110:SF3">
    <property type="entry name" value="CENTROSOMAL PROTEIN OF 78 KDA"/>
    <property type="match status" value="1"/>
</dbReference>
<feature type="transmembrane region" description="Helical" evidence="3">
    <location>
        <begin position="43"/>
        <end position="65"/>
    </location>
</feature>
<evidence type="ECO:0000256" key="2">
    <source>
        <dbReference type="SAM" id="MobiDB-lite"/>
    </source>
</evidence>
<accession>A0A061J487</accession>
<name>A0A061J487_TRYRA</name>
<dbReference type="AlphaFoldDB" id="A0A061J487"/>
<feature type="compositionally biased region" description="Pro residues" evidence="2">
    <location>
        <begin position="645"/>
        <end position="659"/>
    </location>
</feature>
<keyword evidence="5" id="KW-1185">Reference proteome</keyword>
<keyword evidence="3" id="KW-0472">Membrane</keyword>
<dbReference type="VEuPathDB" id="TriTrypDB:TRSC58_02007"/>
<keyword evidence="1" id="KW-0175">Coiled coil</keyword>
<dbReference type="SUPFAM" id="SSF52047">
    <property type="entry name" value="RNI-like"/>
    <property type="match status" value="1"/>
</dbReference>
<dbReference type="OrthoDB" id="251871at2759"/>
<proteinExistence type="predicted"/>
<feature type="compositionally biased region" description="Polar residues" evidence="2">
    <location>
        <begin position="671"/>
        <end position="688"/>
    </location>
</feature>
<dbReference type="Gene3D" id="3.80.10.10">
    <property type="entry name" value="Ribonuclease Inhibitor"/>
    <property type="match status" value="1"/>
</dbReference>
<feature type="coiled-coil region" evidence="1">
    <location>
        <begin position="761"/>
        <end position="807"/>
    </location>
</feature>
<organism evidence="4 5">
    <name type="scientific">Trypanosoma rangeli SC58</name>
    <dbReference type="NCBI Taxonomy" id="429131"/>
    <lineage>
        <taxon>Eukaryota</taxon>
        <taxon>Discoba</taxon>
        <taxon>Euglenozoa</taxon>
        <taxon>Kinetoplastea</taxon>
        <taxon>Metakinetoplastina</taxon>
        <taxon>Trypanosomatida</taxon>
        <taxon>Trypanosomatidae</taxon>
        <taxon>Trypanosoma</taxon>
        <taxon>Herpetosoma</taxon>
    </lineage>
</organism>